<dbReference type="CDD" id="cd07942">
    <property type="entry name" value="DRE_TIM_LeuA"/>
    <property type="match status" value="1"/>
</dbReference>
<dbReference type="PANTHER" id="PTHR46911:SF1">
    <property type="entry name" value="2-ISOPROPYLMALATE SYNTHASE"/>
    <property type="match status" value="1"/>
</dbReference>
<dbReference type="Gene3D" id="3.30.160.270">
    <property type="match status" value="1"/>
</dbReference>
<comment type="caution">
    <text evidence="9">The sequence shown here is derived from an EMBL/GenBank/DDBJ whole genome shotgun (WGS) entry which is preliminary data.</text>
</comment>
<gene>
    <name evidence="9" type="ORF">B0T25DRAFT_511844</name>
</gene>
<dbReference type="SUPFAM" id="SSF89000">
    <property type="entry name" value="post-HMGL domain-like"/>
    <property type="match status" value="1"/>
</dbReference>
<evidence type="ECO:0000256" key="4">
    <source>
        <dbReference type="ARBA" id="ARBA00022605"/>
    </source>
</evidence>
<evidence type="ECO:0000313" key="10">
    <source>
        <dbReference type="Proteomes" id="UP001275084"/>
    </source>
</evidence>
<keyword evidence="10" id="KW-1185">Reference proteome</keyword>
<dbReference type="GO" id="GO:0003852">
    <property type="term" value="F:2-isopropylmalate synthase activity"/>
    <property type="evidence" value="ECO:0007669"/>
    <property type="project" value="UniProtKB-EC"/>
</dbReference>
<dbReference type="InterPro" id="IPR000891">
    <property type="entry name" value="PYR_CT"/>
</dbReference>
<dbReference type="GO" id="GO:0009098">
    <property type="term" value="P:L-leucine biosynthetic process"/>
    <property type="evidence" value="ECO:0007669"/>
    <property type="project" value="InterPro"/>
</dbReference>
<dbReference type="GO" id="GO:0005739">
    <property type="term" value="C:mitochondrion"/>
    <property type="evidence" value="ECO:0007669"/>
    <property type="project" value="TreeGrafter"/>
</dbReference>
<evidence type="ECO:0000256" key="6">
    <source>
        <dbReference type="ARBA" id="ARBA00023304"/>
    </source>
</evidence>
<accession>A0AAJ0H532</accession>
<keyword evidence="4" id="KW-0028">Amino-acid biosynthesis</keyword>
<reference evidence="9" key="2">
    <citation type="submission" date="2023-06" db="EMBL/GenBank/DDBJ databases">
        <authorList>
            <consortium name="Lawrence Berkeley National Laboratory"/>
            <person name="Haridas S."/>
            <person name="Hensen N."/>
            <person name="Bonometti L."/>
            <person name="Westerberg I."/>
            <person name="Brannstrom I.O."/>
            <person name="Guillou S."/>
            <person name="Cros-Aarteil S."/>
            <person name="Calhoun S."/>
            <person name="Kuo A."/>
            <person name="Mondo S."/>
            <person name="Pangilinan J."/>
            <person name="Riley R."/>
            <person name="Labutti K."/>
            <person name="Andreopoulos B."/>
            <person name="Lipzen A."/>
            <person name="Chen C."/>
            <person name="Yanf M."/>
            <person name="Daum C."/>
            <person name="Ng V."/>
            <person name="Clum A."/>
            <person name="Steindorff A."/>
            <person name="Ohm R."/>
            <person name="Martin F."/>
            <person name="Silar P."/>
            <person name="Natvig D."/>
            <person name="Lalanne C."/>
            <person name="Gautier V."/>
            <person name="Ament-Velasquez S.L."/>
            <person name="Kruys A."/>
            <person name="Hutchinson M.I."/>
            <person name="Powell A.J."/>
            <person name="Barry K."/>
            <person name="Miller A.N."/>
            <person name="Grigoriev I.V."/>
            <person name="Debuchy R."/>
            <person name="Gladieux P."/>
            <person name="Thoren M.H."/>
            <person name="Johannesson H."/>
        </authorList>
    </citation>
    <scope>NUCLEOTIDE SEQUENCE</scope>
    <source>
        <strain evidence="9">CBS 955.72</strain>
    </source>
</reference>
<dbReference type="InterPro" id="IPR039371">
    <property type="entry name" value="LeuA_N_DRE-TIM"/>
</dbReference>
<dbReference type="SUPFAM" id="SSF110921">
    <property type="entry name" value="2-isopropylmalate synthase LeuA, allosteric (dimerisation) domain"/>
    <property type="match status" value="1"/>
</dbReference>
<comment type="catalytic activity">
    <reaction evidence="1">
        <text>3-methyl-2-oxobutanoate + acetyl-CoA + H2O = (2S)-2-isopropylmalate + CoA + H(+)</text>
        <dbReference type="Rhea" id="RHEA:21524"/>
        <dbReference type="ChEBI" id="CHEBI:1178"/>
        <dbReference type="ChEBI" id="CHEBI:11851"/>
        <dbReference type="ChEBI" id="CHEBI:15377"/>
        <dbReference type="ChEBI" id="CHEBI:15378"/>
        <dbReference type="ChEBI" id="CHEBI:57287"/>
        <dbReference type="ChEBI" id="CHEBI:57288"/>
        <dbReference type="EC" id="2.3.3.13"/>
    </reaction>
</comment>
<dbReference type="AlphaFoldDB" id="A0AAJ0H532"/>
<evidence type="ECO:0000256" key="1">
    <source>
        <dbReference type="ARBA" id="ARBA00000064"/>
    </source>
</evidence>
<dbReference type="PROSITE" id="PS00815">
    <property type="entry name" value="AIPM_HOMOCIT_SYNTH_1"/>
    <property type="match status" value="1"/>
</dbReference>
<dbReference type="Proteomes" id="UP001275084">
    <property type="component" value="Unassembled WGS sequence"/>
</dbReference>
<evidence type="ECO:0000313" key="9">
    <source>
        <dbReference type="EMBL" id="KAK3339655.1"/>
    </source>
</evidence>
<evidence type="ECO:0000256" key="3">
    <source>
        <dbReference type="ARBA" id="ARBA00012973"/>
    </source>
</evidence>
<feature type="domain" description="Pyruvate carboxyltransferase" evidence="8">
    <location>
        <begin position="31"/>
        <end position="310"/>
    </location>
</feature>
<dbReference type="InterPro" id="IPR013709">
    <property type="entry name" value="2-isopropylmalate_synth_dimer"/>
</dbReference>
<evidence type="ECO:0000256" key="7">
    <source>
        <dbReference type="RuleBase" id="RU003523"/>
    </source>
</evidence>
<dbReference type="PANTHER" id="PTHR46911">
    <property type="match status" value="1"/>
</dbReference>
<evidence type="ECO:0000256" key="2">
    <source>
        <dbReference type="ARBA" id="ARBA00009767"/>
    </source>
</evidence>
<reference evidence="9" key="1">
    <citation type="journal article" date="2023" name="Mol. Phylogenet. Evol.">
        <title>Genome-scale phylogeny and comparative genomics of the fungal order Sordariales.</title>
        <authorList>
            <person name="Hensen N."/>
            <person name="Bonometti L."/>
            <person name="Westerberg I."/>
            <person name="Brannstrom I.O."/>
            <person name="Guillou S."/>
            <person name="Cros-Aarteil S."/>
            <person name="Calhoun S."/>
            <person name="Haridas S."/>
            <person name="Kuo A."/>
            <person name="Mondo S."/>
            <person name="Pangilinan J."/>
            <person name="Riley R."/>
            <person name="LaButti K."/>
            <person name="Andreopoulos B."/>
            <person name="Lipzen A."/>
            <person name="Chen C."/>
            <person name="Yan M."/>
            <person name="Daum C."/>
            <person name="Ng V."/>
            <person name="Clum A."/>
            <person name="Steindorff A."/>
            <person name="Ohm R.A."/>
            <person name="Martin F."/>
            <person name="Silar P."/>
            <person name="Natvig D.O."/>
            <person name="Lalanne C."/>
            <person name="Gautier V."/>
            <person name="Ament-Velasquez S.L."/>
            <person name="Kruys A."/>
            <person name="Hutchinson M.I."/>
            <person name="Powell A.J."/>
            <person name="Barry K."/>
            <person name="Miller A.N."/>
            <person name="Grigoriev I.V."/>
            <person name="Debuchy R."/>
            <person name="Gladieux P."/>
            <person name="Hiltunen Thoren M."/>
            <person name="Johannesson H."/>
        </authorList>
    </citation>
    <scope>NUCLEOTIDE SEQUENCE</scope>
    <source>
        <strain evidence="9">CBS 955.72</strain>
    </source>
</reference>
<comment type="similarity">
    <text evidence="2">Belongs to the alpha-IPM synthase/homocitrate synthase family. LeuA type 2 subfamily.</text>
</comment>
<dbReference type="Pfam" id="PF22615">
    <property type="entry name" value="IPMS_D2"/>
    <property type="match status" value="1"/>
</dbReference>
<dbReference type="NCBIfam" id="NF002991">
    <property type="entry name" value="PRK03739.1"/>
    <property type="match status" value="1"/>
</dbReference>
<dbReference type="SUPFAM" id="SSF51569">
    <property type="entry name" value="Aldolase"/>
    <property type="match status" value="1"/>
</dbReference>
<name>A0AAJ0H532_9PEZI</name>
<dbReference type="InterPro" id="IPR036230">
    <property type="entry name" value="LeuA_allosteric_dom_sf"/>
</dbReference>
<dbReference type="PROSITE" id="PS50991">
    <property type="entry name" value="PYR_CT"/>
    <property type="match status" value="1"/>
</dbReference>
<dbReference type="EC" id="2.3.3.13" evidence="3"/>
<dbReference type="InterPro" id="IPR002034">
    <property type="entry name" value="AIPM/Hcit_synth_CS"/>
</dbReference>
<dbReference type="SMART" id="SM00917">
    <property type="entry name" value="LeuA_dimer"/>
    <property type="match status" value="1"/>
</dbReference>
<proteinExistence type="inferred from homology"/>
<dbReference type="InterPro" id="IPR054692">
    <property type="entry name" value="LeuA-like_post-cat"/>
</dbReference>
<evidence type="ECO:0000256" key="5">
    <source>
        <dbReference type="ARBA" id="ARBA00022679"/>
    </source>
</evidence>
<dbReference type="InterPro" id="IPR013785">
    <property type="entry name" value="Aldolase_TIM"/>
</dbReference>
<protein>
    <recommendedName>
        <fullName evidence="3">2-isopropylmalate synthase</fullName>
        <ecNumber evidence="3">2.3.3.13</ecNumber>
    </recommendedName>
</protein>
<dbReference type="PROSITE" id="PS00816">
    <property type="entry name" value="AIPM_HOMOCIT_SYNTH_2"/>
    <property type="match status" value="1"/>
</dbReference>
<dbReference type="EMBL" id="JAUIQD010000009">
    <property type="protein sequence ID" value="KAK3339655.1"/>
    <property type="molecule type" value="Genomic_DNA"/>
</dbReference>
<evidence type="ECO:0000259" key="8">
    <source>
        <dbReference type="PROSITE" id="PS50991"/>
    </source>
</evidence>
<keyword evidence="6" id="KW-0100">Branched-chain amino acid biosynthesis</keyword>
<organism evidence="9 10">
    <name type="scientific">Lasiosphaeria hispida</name>
    <dbReference type="NCBI Taxonomy" id="260671"/>
    <lineage>
        <taxon>Eukaryota</taxon>
        <taxon>Fungi</taxon>
        <taxon>Dikarya</taxon>
        <taxon>Ascomycota</taxon>
        <taxon>Pezizomycotina</taxon>
        <taxon>Sordariomycetes</taxon>
        <taxon>Sordariomycetidae</taxon>
        <taxon>Sordariales</taxon>
        <taxon>Lasiosphaeriaceae</taxon>
        <taxon>Lasiosphaeria</taxon>
    </lineage>
</organism>
<keyword evidence="5 7" id="KW-0808">Transferase</keyword>
<dbReference type="Gene3D" id="3.20.20.70">
    <property type="entry name" value="Aldolase class I"/>
    <property type="match status" value="1"/>
</dbReference>
<sequence length="606" mass="67778">MLVDTVKKYNAFPALSLPDRKWPQKSLSKPPRWLSTDLRDGNQALVQPMDGDAKLRYFQSLVQLGYKEIEVSYPSASQTEFDFTRRLITTKAIPDDVWIQVMAPCREELIRPTIEAARGAKKVIVHIHLSTSACFREVVFNMTERETIELAVRCTRLIRDLTKDSTDPELRQTEWTLEFTPENFQDTSPEFAVEICEAVKAAWEPTEENNIIFNVAATVEVAMPNVFADQIEYFCDHISEREKVCVSLHNHNDRGCAVAATEMGQLAGADRVEGCLFANGERTGNVDLVTLAMNLYTQGVDPGIDFGDINQVVDMVEELTKIAVHARAPYAGKYTFCTFTGTHQDAIRKGYKSRARLEEKLGVSAKWRMPYLPMDPADLGRKHEAVIRLNSQSGKGGIGWFVNDVFEIDMPRDLEIAFTRMVKRYAEEKSVEVTHDIIEDLFRSHYMLRCPEGLQLLRCTLRTGKVCSAVSNGVNGVNGEHKHETKGKALANKESRSGTVRLQAVIAIKGIRHEISGSGEDMFTSLVSAVHRLGFCFDVLDYHTQWQHSEGTEHEDSAGTTRRSASFVKLVSGGKISTSWGVGIHEDSVLASLHAILSAAEKLETS</sequence>
<dbReference type="Pfam" id="PF00682">
    <property type="entry name" value="HMGL-like"/>
    <property type="match status" value="1"/>
</dbReference>